<keyword evidence="2" id="KW-0472">Membrane</keyword>
<keyword evidence="2" id="KW-1133">Transmembrane helix</keyword>
<gene>
    <name evidence="3" type="ORF">FA13DRAFT_1737724</name>
</gene>
<name>A0A4Y7SW63_COPMI</name>
<sequence>MRPKRNWKELEDRYQGPEAVLMEMLPPFKAPVDEASKNETAMEDVQETNKPTGRATKTGRRLVARVGDSFHPKPKPDLGSPSAAEYPPIPECMEGPVRHPDVKLTWFTITSSLVLDVVPRQIYLHLLLRFPALYFSRVTRIFQDANLGVGEIKRMALEAVDLDKDEGLHRMLVYQGVFPQEWHGGEGKASASYTNLRNSWQGFIDSLMREWKTLNIVSVLLLSAILTILQIDSAASNPLTLFSALLSLVCAFMSLIYGCLFIIRFGTMRKTHKAAEWANESERTSTSIFWNVWVMLAMPAVWLGWSMIFYIVCFMSFVWQTGTTAHPRDYLPTDLEILIPRILISCILALGMVYLILIGATFRRYSDPMEQAWQERIQGWLAEKAHTPAGYEGYYQDISGHKQQNHTSNQEAKVVTKERSAPGMYYPPQKEASSPPCAPAPANPSSARNFSPPASHAEKPRSITKIRRPLPTPPGPRRSQEASHAFVGARSLAKLEGKEARESLSRAATLSFNPFVSFPQTAPTIEKAPTATLSSSTKRLEVEGDVYPGLSHPRLCGGPRPLMQIHGMEPAHSETAGMREEVLPPRRAMAEAPQKDARAVPANASGLEGMEELLVFDWGTHSVHAPLEARVASTSSITTGSLPPATNRVPKGWLEVGLTADAWEGFCTEMACSWVNVVNGRPGALAEMLAFIDRRNGSLQTFGLAMVFVQSKAGADAWPDRSDARNYTLYWRTRKGAHEP</sequence>
<dbReference type="EMBL" id="QPFP01000051">
    <property type="protein sequence ID" value="TEB26072.1"/>
    <property type="molecule type" value="Genomic_DNA"/>
</dbReference>
<evidence type="ECO:0000256" key="2">
    <source>
        <dbReference type="SAM" id="Phobius"/>
    </source>
</evidence>
<feature type="region of interest" description="Disordered" evidence="1">
    <location>
        <begin position="36"/>
        <end position="60"/>
    </location>
</feature>
<dbReference type="OrthoDB" id="3062801at2759"/>
<feature type="transmembrane region" description="Helical" evidence="2">
    <location>
        <begin position="243"/>
        <end position="267"/>
    </location>
</feature>
<feature type="transmembrane region" description="Helical" evidence="2">
    <location>
        <begin position="288"/>
        <end position="318"/>
    </location>
</feature>
<feature type="transmembrane region" description="Helical" evidence="2">
    <location>
        <begin position="213"/>
        <end position="231"/>
    </location>
</feature>
<dbReference type="Proteomes" id="UP000298030">
    <property type="component" value="Unassembled WGS sequence"/>
</dbReference>
<comment type="caution">
    <text evidence="3">The sequence shown here is derived from an EMBL/GenBank/DDBJ whole genome shotgun (WGS) entry which is preliminary data.</text>
</comment>
<keyword evidence="2" id="KW-0812">Transmembrane</keyword>
<evidence type="ECO:0000313" key="4">
    <source>
        <dbReference type="Proteomes" id="UP000298030"/>
    </source>
</evidence>
<keyword evidence="4" id="KW-1185">Reference proteome</keyword>
<feature type="region of interest" description="Disordered" evidence="1">
    <location>
        <begin position="422"/>
        <end position="486"/>
    </location>
</feature>
<organism evidence="3 4">
    <name type="scientific">Coprinellus micaceus</name>
    <name type="common">Glistening ink-cap mushroom</name>
    <name type="synonym">Coprinus micaceus</name>
    <dbReference type="NCBI Taxonomy" id="71717"/>
    <lineage>
        <taxon>Eukaryota</taxon>
        <taxon>Fungi</taxon>
        <taxon>Dikarya</taxon>
        <taxon>Basidiomycota</taxon>
        <taxon>Agaricomycotina</taxon>
        <taxon>Agaricomycetes</taxon>
        <taxon>Agaricomycetidae</taxon>
        <taxon>Agaricales</taxon>
        <taxon>Agaricineae</taxon>
        <taxon>Psathyrellaceae</taxon>
        <taxon>Coprinellus</taxon>
    </lineage>
</organism>
<feature type="compositionally biased region" description="Low complexity" evidence="1">
    <location>
        <begin position="443"/>
        <end position="455"/>
    </location>
</feature>
<dbReference type="AlphaFoldDB" id="A0A4Y7SW63"/>
<protein>
    <submittedName>
        <fullName evidence="3">Uncharacterized protein</fullName>
    </submittedName>
</protein>
<reference evidence="3 4" key="1">
    <citation type="journal article" date="2019" name="Nat. Ecol. Evol.">
        <title>Megaphylogeny resolves global patterns of mushroom evolution.</title>
        <authorList>
            <person name="Varga T."/>
            <person name="Krizsan K."/>
            <person name="Foldi C."/>
            <person name="Dima B."/>
            <person name="Sanchez-Garcia M."/>
            <person name="Sanchez-Ramirez S."/>
            <person name="Szollosi G.J."/>
            <person name="Szarkandi J.G."/>
            <person name="Papp V."/>
            <person name="Albert L."/>
            <person name="Andreopoulos W."/>
            <person name="Angelini C."/>
            <person name="Antonin V."/>
            <person name="Barry K.W."/>
            <person name="Bougher N.L."/>
            <person name="Buchanan P."/>
            <person name="Buyck B."/>
            <person name="Bense V."/>
            <person name="Catcheside P."/>
            <person name="Chovatia M."/>
            <person name="Cooper J."/>
            <person name="Damon W."/>
            <person name="Desjardin D."/>
            <person name="Finy P."/>
            <person name="Geml J."/>
            <person name="Haridas S."/>
            <person name="Hughes K."/>
            <person name="Justo A."/>
            <person name="Karasinski D."/>
            <person name="Kautmanova I."/>
            <person name="Kiss B."/>
            <person name="Kocsube S."/>
            <person name="Kotiranta H."/>
            <person name="LaButti K.M."/>
            <person name="Lechner B.E."/>
            <person name="Liimatainen K."/>
            <person name="Lipzen A."/>
            <person name="Lukacs Z."/>
            <person name="Mihaltcheva S."/>
            <person name="Morgado L.N."/>
            <person name="Niskanen T."/>
            <person name="Noordeloos M.E."/>
            <person name="Ohm R.A."/>
            <person name="Ortiz-Santana B."/>
            <person name="Ovrebo C."/>
            <person name="Racz N."/>
            <person name="Riley R."/>
            <person name="Savchenko A."/>
            <person name="Shiryaev A."/>
            <person name="Soop K."/>
            <person name="Spirin V."/>
            <person name="Szebenyi C."/>
            <person name="Tomsovsky M."/>
            <person name="Tulloss R.E."/>
            <person name="Uehling J."/>
            <person name="Grigoriev I.V."/>
            <person name="Vagvolgyi C."/>
            <person name="Papp T."/>
            <person name="Martin F.M."/>
            <person name="Miettinen O."/>
            <person name="Hibbett D.S."/>
            <person name="Nagy L.G."/>
        </authorList>
    </citation>
    <scope>NUCLEOTIDE SEQUENCE [LARGE SCALE GENOMIC DNA]</scope>
    <source>
        <strain evidence="3 4">FP101781</strain>
    </source>
</reference>
<evidence type="ECO:0000256" key="1">
    <source>
        <dbReference type="SAM" id="MobiDB-lite"/>
    </source>
</evidence>
<accession>A0A4Y7SW63</accession>
<feature type="transmembrane region" description="Helical" evidence="2">
    <location>
        <begin position="338"/>
        <end position="362"/>
    </location>
</feature>
<dbReference type="STRING" id="71717.A0A4Y7SW63"/>
<proteinExistence type="predicted"/>
<evidence type="ECO:0000313" key="3">
    <source>
        <dbReference type="EMBL" id="TEB26072.1"/>
    </source>
</evidence>